<dbReference type="InterPro" id="IPR045122">
    <property type="entry name" value="Csc1-like"/>
</dbReference>
<dbReference type="OMA" id="PKRYYAH"/>
<keyword evidence="4 8" id="KW-0812">Transmembrane</keyword>
<evidence type="ECO:0000259" key="9">
    <source>
        <dbReference type="Pfam" id="PF02714"/>
    </source>
</evidence>
<keyword evidence="6 8" id="KW-0472">Membrane</keyword>
<dbReference type="PANTHER" id="PTHR13018">
    <property type="entry name" value="PROBABLE MEMBRANE PROTEIN DUF221-RELATED"/>
    <property type="match status" value="1"/>
</dbReference>
<evidence type="ECO:0000256" key="1">
    <source>
        <dbReference type="ARBA" id="ARBA00004141"/>
    </source>
</evidence>
<keyword evidence="3" id="KW-0813">Transport</keyword>
<feature type="transmembrane region" description="Helical" evidence="8">
    <location>
        <begin position="604"/>
        <end position="620"/>
    </location>
</feature>
<evidence type="ECO:0000256" key="3">
    <source>
        <dbReference type="ARBA" id="ARBA00022448"/>
    </source>
</evidence>
<proteinExistence type="inferred from homology"/>
<feature type="transmembrane region" description="Helical" evidence="8">
    <location>
        <begin position="640"/>
        <end position="662"/>
    </location>
</feature>
<dbReference type="GO" id="GO:0005886">
    <property type="term" value="C:plasma membrane"/>
    <property type="evidence" value="ECO:0007669"/>
    <property type="project" value="TreeGrafter"/>
</dbReference>
<keyword evidence="13" id="KW-1185">Reference proteome</keyword>
<feature type="transmembrane region" description="Helical" evidence="8">
    <location>
        <begin position="473"/>
        <end position="495"/>
    </location>
</feature>
<feature type="transmembrane region" description="Helical" evidence="8">
    <location>
        <begin position="387"/>
        <end position="405"/>
    </location>
</feature>
<evidence type="ECO:0000256" key="7">
    <source>
        <dbReference type="SAM" id="MobiDB-lite"/>
    </source>
</evidence>
<organism evidence="12 13">
    <name type="scientific">Grifola frondosa</name>
    <name type="common">Maitake</name>
    <name type="synonym">Polyporus frondosus</name>
    <dbReference type="NCBI Taxonomy" id="5627"/>
    <lineage>
        <taxon>Eukaryota</taxon>
        <taxon>Fungi</taxon>
        <taxon>Dikarya</taxon>
        <taxon>Basidiomycota</taxon>
        <taxon>Agaricomycotina</taxon>
        <taxon>Agaricomycetes</taxon>
        <taxon>Polyporales</taxon>
        <taxon>Grifolaceae</taxon>
        <taxon>Grifola</taxon>
    </lineage>
</organism>
<dbReference type="OrthoDB" id="1076608at2759"/>
<comment type="similarity">
    <text evidence="2">Belongs to the CSC1 (TC 1.A.17) family.</text>
</comment>
<keyword evidence="5 8" id="KW-1133">Transmembrane helix</keyword>
<feature type="transmembrane region" description="Helical" evidence="8">
    <location>
        <begin position="425"/>
        <end position="452"/>
    </location>
</feature>
<dbReference type="Pfam" id="PF14703">
    <property type="entry name" value="PHM7_cyt"/>
    <property type="match status" value="1"/>
</dbReference>
<evidence type="ECO:0000256" key="6">
    <source>
        <dbReference type="ARBA" id="ARBA00023136"/>
    </source>
</evidence>
<feature type="transmembrane region" description="Helical" evidence="8">
    <location>
        <begin position="577"/>
        <end position="597"/>
    </location>
</feature>
<sequence length="848" mass="95131">MYRRIQALSQKIFLWPWAVFKADYHEIKNGCGMDAYFYVRFLRMMARVLLPIWVISWVVLLPVTSVNTSVDNHTGLDRYSFGNVSPSGQSRYAAHIILTWLFTFWLWYNIRHEMSHFIRTRQRWLIGPENAGSAQACTVLITGVPRRYLTESALANVFSHLPGGVRKVWLNRDLKEMPELHERRNNACSKLEAAETQLMGTALKLHNKRVKKEAKKAKKAGHRVSSDSVATDGRPLTESSIVDTEQGDVELAEKLAAAEIHAVRVASDREEGGFDRLGREEIVTTNAALKESRRALARDVAATSRIAPAETNHADTPHGDSDTEQTYPPLNSAFVLFNEQIAAHMAAQCLTHHGPYRMAEKTVGVAPQDVIWGNLNMNPYDARVRMAISWAITIGLVIVWAIPAMSIRCARRTPGSRGFVPCRPLLSALFLVSSARVARLLMMLLPIVLRLLARFEGMTQRTAIELSLMTRYFIFQVINSFLIVTLSSGIIAALPGLTKDPSSIPSLLAENLPKASTFFLTLADTFTSYIILQGLSGTASGFLQAIPLVLYYVKLFILGSTPRSIYGIKYTLRSVSWGTLFPTTTLLVVITVAYSIISPIINGLAFATFFLFYQMWKYLFMWQLDQPRSSETGGLFFPKAIQHVFVGMYLQQICLAALFFLAQDENKKPSAVPEGALMIVLIVFTVFFHMIINNSYDPLTHYLPLTLAEMHGKADANRDIAKQELTEEASVKELETEKSSLSRRRSHGVSSDAEDEPVGKPKERAIERTEDETERGDGNVPGPEGRGEDEGEGGVLPVDEDPGPKDFYHPQAWSRSPSYGLRVTRWASARRRRRRSGRGALRCQRRMR</sequence>
<feature type="compositionally biased region" description="Basic and acidic residues" evidence="7">
    <location>
        <begin position="757"/>
        <end position="768"/>
    </location>
</feature>
<dbReference type="STRING" id="5627.A0A1C7LU15"/>
<evidence type="ECO:0000259" key="10">
    <source>
        <dbReference type="Pfam" id="PF13967"/>
    </source>
</evidence>
<dbReference type="PANTHER" id="PTHR13018:SF143">
    <property type="entry name" value="CSC1_OSCA1-LIKE 7TM REGION DOMAIN-CONTAINING PROTEIN"/>
    <property type="match status" value="1"/>
</dbReference>
<gene>
    <name evidence="12" type="primary">RSN1</name>
    <name evidence="12" type="ORF">A0H81_12425</name>
</gene>
<evidence type="ECO:0000256" key="2">
    <source>
        <dbReference type="ARBA" id="ARBA00007779"/>
    </source>
</evidence>
<dbReference type="EMBL" id="LUGG01000023">
    <property type="protein sequence ID" value="OBZ67557.1"/>
    <property type="molecule type" value="Genomic_DNA"/>
</dbReference>
<feature type="compositionally biased region" description="Basic and acidic residues" evidence="7">
    <location>
        <begin position="727"/>
        <end position="740"/>
    </location>
</feature>
<feature type="transmembrane region" description="Helical" evidence="8">
    <location>
        <begin position="48"/>
        <end position="70"/>
    </location>
</feature>
<dbReference type="GO" id="GO:0005227">
    <property type="term" value="F:calcium-activated cation channel activity"/>
    <property type="evidence" value="ECO:0007669"/>
    <property type="project" value="InterPro"/>
</dbReference>
<feature type="domain" description="CSC1/OSCA1-like N-terminal transmembrane" evidence="10">
    <location>
        <begin position="7"/>
        <end position="112"/>
    </location>
</feature>
<dbReference type="AlphaFoldDB" id="A0A1C7LU15"/>
<feature type="region of interest" description="Disordered" evidence="7">
    <location>
        <begin position="727"/>
        <end position="818"/>
    </location>
</feature>
<dbReference type="InterPro" id="IPR032880">
    <property type="entry name" value="CSC1/OSCA1-like_N"/>
</dbReference>
<evidence type="ECO:0000256" key="4">
    <source>
        <dbReference type="ARBA" id="ARBA00022692"/>
    </source>
</evidence>
<evidence type="ECO:0000313" key="12">
    <source>
        <dbReference type="EMBL" id="OBZ67557.1"/>
    </source>
</evidence>
<dbReference type="InterPro" id="IPR003864">
    <property type="entry name" value="CSC1/OSCA1-like_7TM"/>
</dbReference>
<dbReference type="Proteomes" id="UP000092993">
    <property type="component" value="Unassembled WGS sequence"/>
</dbReference>
<feature type="domain" description="CSC1/OSCA1-like cytosolic" evidence="11">
    <location>
        <begin position="137"/>
        <end position="218"/>
    </location>
</feature>
<evidence type="ECO:0000259" key="11">
    <source>
        <dbReference type="Pfam" id="PF14703"/>
    </source>
</evidence>
<reference evidence="12 13" key="1">
    <citation type="submission" date="2016-03" db="EMBL/GenBank/DDBJ databases">
        <title>Whole genome sequencing of Grifola frondosa 9006-11.</title>
        <authorList>
            <person name="Min B."/>
            <person name="Park H."/>
            <person name="Kim J.-G."/>
            <person name="Cho H."/>
            <person name="Oh Y.-L."/>
            <person name="Kong W.-S."/>
            <person name="Choi I.-G."/>
        </authorList>
    </citation>
    <scope>NUCLEOTIDE SEQUENCE [LARGE SCALE GENOMIC DNA]</scope>
    <source>
        <strain evidence="12 13">9006-11</strain>
    </source>
</reference>
<comment type="subcellular location">
    <subcellularLocation>
        <location evidence="1">Membrane</location>
        <topology evidence="1">Multi-pass membrane protein</topology>
    </subcellularLocation>
</comment>
<dbReference type="Pfam" id="PF13967">
    <property type="entry name" value="RSN1_TM"/>
    <property type="match status" value="1"/>
</dbReference>
<accession>A0A1C7LU15</accession>
<evidence type="ECO:0000313" key="13">
    <source>
        <dbReference type="Proteomes" id="UP000092993"/>
    </source>
</evidence>
<name>A0A1C7LU15_GRIFR</name>
<feature type="transmembrane region" description="Helical" evidence="8">
    <location>
        <begin position="90"/>
        <end position="110"/>
    </location>
</feature>
<comment type="caution">
    <text evidence="12">The sequence shown here is derived from an EMBL/GenBank/DDBJ whole genome shotgun (WGS) entry which is preliminary data.</text>
</comment>
<dbReference type="InterPro" id="IPR027815">
    <property type="entry name" value="CSC1/OSCA1-like_cyt"/>
</dbReference>
<evidence type="ECO:0000256" key="8">
    <source>
        <dbReference type="SAM" id="Phobius"/>
    </source>
</evidence>
<feature type="domain" description="CSC1/OSCA1-like 7TM region" evidence="9">
    <location>
        <begin position="387"/>
        <end position="659"/>
    </location>
</feature>
<evidence type="ECO:0000256" key="5">
    <source>
        <dbReference type="ARBA" id="ARBA00022989"/>
    </source>
</evidence>
<dbReference type="Pfam" id="PF02714">
    <property type="entry name" value="RSN1_7TM"/>
    <property type="match status" value="1"/>
</dbReference>
<protein>
    <submittedName>
        <fullName evidence="12">Uncharacterized protein RSN1</fullName>
    </submittedName>
</protein>
<feature type="transmembrane region" description="Helical" evidence="8">
    <location>
        <begin position="539"/>
        <end position="557"/>
    </location>
</feature>
<feature type="transmembrane region" description="Helical" evidence="8">
    <location>
        <begin position="674"/>
        <end position="692"/>
    </location>
</feature>